<accession>A0A7W7Z2L9</accession>
<dbReference type="InterPro" id="IPR018912">
    <property type="entry name" value="DUF2478"/>
</dbReference>
<comment type="caution">
    <text evidence="1">The sequence shown here is derived from an EMBL/GenBank/DDBJ whole genome shotgun (WGS) entry which is preliminary data.</text>
</comment>
<sequence length="188" mass="20612">MFDSQCDLAALVYDKDQDPDAILRDFAADLSVRGSRPVGLVQIGHHELDQRQLTAMLVHSGEQLQLFQNLGALASGCRLDVGQLLEAGAQIEAAIERGADLVIINRFGKLECEGQGLCYLIDRALSADIPVLIAVPDYRFDDWIKFADGMSVRLKCSRVALEAWWSAVSTRSPGLLQSEHVSVCEALK</sequence>
<dbReference type="Pfam" id="PF10649">
    <property type="entry name" value="DUF2478"/>
    <property type="match status" value="1"/>
</dbReference>
<proteinExistence type="predicted"/>
<dbReference type="EMBL" id="JACHIH010000006">
    <property type="protein sequence ID" value="MBB5046738.1"/>
    <property type="molecule type" value="Genomic_DNA"/>
</dbReference>
<protein>
    <recommendedName>
        <fullName evidence="3">DUF2478 domain-containing protein</fullName>
    </recommendedName>
</protein>
<name>A0A7W7Z2L9_9BRAD</name>
<dbReference type="RefSeq" id="WP_184255922.1">
    <property type="nucleotide sequence ID" value="NZ_JACHIH010000006.1"/>
</dbReference>
<evidence type="ECO:0008006" key="3">
    <source>
        <dbReference type="Google" id="ProtNLM"/>
    </source>
</evidence>
<reference evidence="1 2" key="1">
    <citation type="submission" date="2020-08" db="EMBL/GenBank/DDBJ databases">
        <title>Genomic Encyclopedia of Type Strains, Phase IV (KMG-IV): sequencing the most valuable type-strain genomes for metagenomic binning, comparative biology and taxonomic classification.</title>
        <authorList>
            <person name="Goeker M."/>
        </authorList>
    </citation>
    <scope>NUCLEOTIDE SEQUENCE [LARGE SCALE GENOMIC DNA]</scope>
    <source>
        <strain evidence="1 2">DSM 12706</strain>
    </source>
</reference>
<organism evidence="1 2">
    <name type="scientific">Rhodopseudomonas rhenobacensis</name>
    <dbReference type="NCBI Taxonomy" id="87461"/>
    <lineage>
        <taxon>Bacteria</taxon>
        <taxon>Pseudomonadati</taxon>
        <taxon>Pseudomonadota</taxon>
        <taxon>Alphaproteobacteria</taxon>
        <taxon>Hyphomicrobiales</taxon>
        <taxon>Nitrobacteraceae</taxon>
        <taxon>Rhodopseudomonas</taxon>
    </lineage>
</organism>
<evidence type="ECO:0000313" key="2">
    <source>
        <dbReference type="Proteomes" id="UP000542353"/>
    </source>
</evidence>
<evidence type="ECO:0000313" key="1">
    <source>
        <dbReference type="EMBL" id="MBB5046738.1"/>
    </source>
</evidence>
<gene>
    <name evidence="1" type="ORF">HNR60_001486</name>
</gene>
<keyword evidence="2" id="KW-1185">Reference proteome</keyword>
<dbReference type="AlphaFoldDB" id="A0A7W7Z2L9"/>
<dbReference type="Proteomes" id="UP000542353">
    <property type="component" value="Unassembled WGS sequence"/>
</dbReference>